<dbReference type="PANTHER" id="PTHR43409:SF7">
    <property type="entry name" value="BLL1977 PROTEIN"/>
    <property type="match status" value="1"/>
</dbReference>
<dbReference type="Pfam" id="PF04055">
    <property type="entry name" value="Radical_SAM"/>
    <property type="match status" value="1"/>
</dbReference>
<dbReference type="Pfam" id="PF02310">
    <property type="entry name" value="B12-binding"/>
    <property type="match status" value="1"/>
</dbReference>
<dbReference type="EMBL" id="LAZR01009143">
    <property type="protein sequence ID" value="KKM74428.1"/>
    <property type="molecule type" value="Genomic_DNA"/>
</dbReference>
<dbReference type="InterPro" id="IPR051198">
    <property type="entry name" value="BchE-like"/>
</dbReference>
<dbReference type="CDD" id="cd02068">
    <property type="entry name" value="radical_SAM_B12_BD"/>
    <property type="match status" value="1"/>
</dbReference>
<dbReference type="InterPro" id="IPR007197">
    <property type="entry name" value="rSAM"/>
</dbReference>
<dbReference type="SUPFAM" id="SSF52242">
    <property type="entry name" value="Cobalamin (vitamin B12)-binding domain"/>
    <property type="match status" value="1"/>
</dbReference>
<evidence type="ECO:0000256" key="1">
    <source>
        <dbReference type="ARBA" id="ARBA00001966"/>
    </source>
</evidence>
<dbReference type="InterPro" id="IPR058240">
    <property type="entry name" value="rSAM_sf"/>
</dbReference>
<proteinExistence type="predicted"/>
<dbReference type="PROSITE" id="PS51332">
    <property type="entry name" value="B12_BINDING"/>
    <property type="match status" value="1"/>
</dbReference>
<name>A0A0F9JXJ0_9ZZZZ</name>
<evidence type="ECO:0000313" key="10">
    <source>
        <dbReference type="EMBL" id="KKM74428.1"/>
    </source>
</evidence>
<comment type="caution">
    <text evidence="10">The sequence shown here is derived from an EMBL/GenBank/DDBJ whole genome shotgun (WGS) entry which is preliminary data.</text>
</comment>
<evidence type="ECO:0000256" key="4">
    <source>
        <dbReference type="ARBA" id="ARBA00022691"/>
    </source>
</evidence>
<dbReference type="AlphaFoldDB" id="A0A0F9JXJ0"/>
<keyword evidence="6" id="KW-0408">Iron</keyword>
<dbReference type="GO" id="GO:0051539">
    <property type="term" value="F:4 iron, 4 sulfur cluster binding"/>
    <property type="evidence" value="ECO:0007669"/>
    <property type="project" value="UniProtKB-KW"/>
</dbReference>
<evidence type="ECO:0000259" key="9">
    <source>
        <dbReference type="PROSITE" id="PS51918"/>
    </source>
</evidence>
<keyword evidence="4" id="KW-0949">S-adenosyl-L-methionine</keyword>
<protein>
    <submittedName>
        <fullName evidence="10">Uncharacterized protein</fullName>
    </submittedName>
</protein>
<comment type="cofactor">
    <cofactor evidence="1">
        <name>[4Fe-4S] cluster</name>
        <dbReference type="ChEBI" id="CHEBI:49883"/>
    </cofactor>
</comment>
<dbReference type="InterPro" id="IPR036724">
    <property type="entry name" value="Cobalamin-bd_sf"/>
</dbReference>
<evidence type="ECO:0000256" key="7">
    <source>
        <dbReference type="ARBA" id="ARBA00023014"/>
    </source>
</evidence>
<gene>
    <name evidence="10" type="ORF">LCGC14_1400430</name>
</gene>
<keyword evidence="5" id="KW-0479">Metal-binding</keyword>
<dbReference type="Gene3D" id="3.40.50.280">
    <property type="entry name" value="Cobalamin-binding domain"/>
    <property type="match status" value="1"/>
</dbReference>
<dbReference type="PROSITE" id="PS51918">
    <property type="entry name" value="RADICAL_SAM"/>
    <property type="match status" value="1"/>
</dbReference>
<dbReference type="Gene3D" id="3.80.30.20">
    <property type="entry name" value="tm_1862 like domain"/>
    <property type="match status" value="1"/>
</dbReference>
<feature type="domain" description="Radical SAM core" evidence="9">
    <location>
        <begin position="148"/>
        <end position="385"/>
    </location>
</feature>
<dbReference type="SFLD" id="SFLDS00029">
    <property type="entry name" value="Radical_SAM"/>
    <property type="match status" value="1"/>
</dbReference>
<sequence>MKIILVQPSMNWPHPYCDAPSTALLMLGTLAKKKGHNVKILHLDVDDVSFEQELKTFKPDIVGITVNTFQVKSARKIARQARKAKAKVVVGGPHAVVWDGYADQVVIGEGENKWLEILGERPVGINDIPFPDYTLVNLDKFCGIGPLVGASPSFCMMASRGCPFNCVYCNTPAFWGKNVRYRDPQNVVDEMEYLHKTWGAREIFIQDDTFNLNHKWAFQIFEDIIKRGLNKEIIFRIAGRVNEKLLTPEFLDLAVKAGVWNIFLGLESGSQLMLDKMNKGITVEEITKAIELIREKKLSASCSFIVGLPGETWATLMKTGLMTQRLRMTPFINNEPIRFGWGFACPFPATEFEKTVREKGHLKKMDYGEYAYGRLMCRTDELTFEDLEKFQGFNPHGSMPIGTKWNPGGN</sequence>
<dbReference type="SFLD" id="SFLDG01123">
    <property type="entry name" value="methyltransferase_(Class_B)"/>
    <property type="match status" value="1"/>
</dbReference>
<evidence type="ECO:0000259" key="8">
    <source>
        <dbReference type="PROSITE" id="PS51332"/>
    </source>
</evidence>
<feature type="domain" description="B12-binding" evidence="8">
    <location>
        <begin position="1"/>
        <end position="128"/>
    </location>
</feature>
<keyword evidence="3" id="KW-0808">Transferase</keyword>
<evidence type="ECO:0000256" key="2">
    <source>
        <dbReference type="ARBA" id="ARBA00022603"/>
    </source>
</evidence>
<evidence type="ECO:0000256" key="3">
    <source>
        <dbReference type="ARBA" id="ARBA00022679"/>
    </source>
</evidence>
<dbReference type="GO" id="GO:0031419">
    <property type="term" value="F:cobalamin binding"/>
    <property type="evidence" value="ECO:0007669"/>
    <property type="project" value="InterPro"/>
</dbReference>
<dbReference type="GO" id="GO:0003824">
    <property type="term" value="F:catalytic activity"/>
    <property type="evidence" value="ECO:0007669"/>
    <property type="project" value="InterPro"/>
</dbReference>
<accession>A0A0F9JXJ0</accession>
<dbReference type="SFLD" id="SFLDG01082">
    <property type="entry name" value="B12-binding_domain_containing"/>
    <property type="match status" value="1"/>
</dbReference>
<organism evidence="10">
    <name type="scientific">marine sediment metagenome</name>
    <dbReference type="NCBI Taxonomy" id="412755"/>
    <lineage>
        <taxon>unclassified sequences</taxon>
        <taxon>metagenomes</taxon>
        <taxon>ecological metagenomes</taxon>
    </lineage>
</organism>
<dbReference type="InterPro" id="IPR006158">
    <property type="entry name" value="Cobalamin-bd"/>
</dbReference>
<dbReference type="InterPro" id="IPR023404">
    <property type="entry name" value="rSAM_horseshoe"/>
</dbReference>
<keyword evidence="2" id="KW-0489">Methyltransferase</keyword>
<dbReference type="InterPro" id="IPR034466">
    <property type="entry name" value="Methyltransferase_Class_B"/>
</dbReference>
<dbReference type="SMART" id="SM00729">
    <property type="entry name" value="Elp3"/>
    <property type="match status" value="1"/>
</dbReference>
<evidence type="ECO:0000256" key="5">
    <source>
        <dbReference type="ARBA" id="ARBA00022723"/>
    </source>
</evidence>
<dbReference type="CDD" id="cd01335">
    <property type="entry name" value="Radical_SAM"/>
    <property type="match status" value="1"/>
</dbReference>
<reference evidence="10" key="1">
    <citation type="journal article" date="2015" name="Nature">
        <title>Complex archaea that bridge the gap between prokaryotes and eukaryotes.</title>
        <authorList>
            <person name="Spang A."/>
            <person name="Saw J.H."/>
            <person name="Jorgensen S.L."/>
            <person name="Zaremba-Niedzwiedzka K."/>
            <person name="Martijn J."/>
            <person name="Lind A.E."/>
            <person name="van Eijk R."/>
            <person name="Schleper C."/>
            <person name="Guy L."/>
            <person name="Ettema T.J."/>
        </authorList>
    </citation>
    <scope>NUCLEOTIDE SEQUENCE</scope>
</reference>
<keyword evidence="7" id="KW-0411">Iron-sulfur</keyword>
<dbReference type="PANTHER" id="PTHR43409">
    <property type="entry name" value="ANAEROBIC MAGNESIUM-PROTOPORPHYRIN IX MONOMETHYL ESTER CYCLASE-RELATED"/>
    <property type="match status" value="1"/>
</dbReference>
<dbReference type="InterPro" id="IPR006638">
    <property type="entry name" value="Elp3/MiaA/NifB-like_rSAM"/>
</dbReference>
<dbReference type="GO" id="GO:0046872">
    <property type="term" value="F:metal ion binding"/>
    <property type="evidence" value="ECO:0007669"/>
    <property type="project" value="UniProtKB-KW"/>
</dbReference>
<dbReference type="SUPFAM" id="SSF102114">
    <property type="entry name" value="Radical SAM enzymes"/>
    <property type="match status" value="1"/>
</dbReference>
<evidence type="ECO:0000256" key="6">
    <source>
        <dbReference type="ARBA" id="ARBA00023004"/>
    </source>
</evidence>